<dbReference type="Gene3D" id="3.40.630.30">
    <property type="match status" value="1"/>
</dbReference>
<sequence>MDLPWPLTDGRVTVRPADDADASDFLRYKRRPECQAYVARTVDTLEQSRALIADRLSEPDSLLCAVMVDGQVVGDIGGRRYRPESLGPEPSAYDFHLGYSIDPEHWNRGIASAATALLVSALQHSGVRRVVAKAFAENVASVRVLTKNGFRLEGTERHAVLDRDGRWLDDCTLARLAD</sequence>
<accession>A0ABN2RRA6</accession>
<dbReference type="InterPro" id="IPR016181">
    <property type="entry name" value="Acyl_CoA_acyltransferase"/>
</dbReference>
<name>A0ABN2RRA6_9MICO</name>
<protein>
    <submittedName>
        <fullName evidence="2">GNAT family protein</fullName>
    </submittedName>
</protein>
<organism evidence="2 3">
    <name type="scientific">Terrabacter lapilli</name>
    <dbReference type="NCBI Taxonomy" id="436231"/>
    <lineage>
        <taxon>Bacteria</taxon>
        <taxon>Bacillati</taxon>
        <taxon>Actinomycetota</taxon>
        <taxon>Actinomycetes</taxon>
        <taxon>Micrococcales</taxon>
        <taxon>Intrasporangiaceae</taxon>
        <taxon>Terrabacter</taxon>
    </lineage>
</organism>
<dbReference type="EMBL" id="BAAAPU010000003">
    <property type="protein sequence ID" value="GAA1973546.1"/>
    <property type="molecule type" value="Genomic_DNA"/>
</dbReference>
<dbReference type="Pfam" id="PF13302">
    <property type="entry name" value="Acetyltransf_3"/>
    <property type="match status" value="1"/>
</dbReference>
<reference evidence="2 3" key="1">
    <citation type="journal article" date="2019" name="Int. J. Syst. Evol. Microbiol.">
        <title>The Global Catalogue of Microorganisms (GCM) 10K type strain sequencing project: providing services to taxonomists for standard genome sequencing and annotation.</title>
        <authorList>
            <consortium name="The Broad Institute Genomics Platform"/>
            <consortium name="The Broad Institute Genome Sequencing Center for Infectious Disease"/>
            <person name="Wu L."/>
            <person name="Ma J."/>
        </authorList>
    </citation>
    <scope>NUCLEOTIDE SEQUENCE [LARGE SCALE GENOMIC DNA]</scope>
    <source>
        <strain evidence="2 3">JCM 15628</strain>
    </source>
</reference>
<dbReference type="InterPro" id="IPR051531">
    <property type="entry name" value="N-acetyltransferase"/>
</dbReference>
<feature type="domain" description="N-acetyltransferase" evidence="1">
    <location>
        <begin position="12"/>
        <end position="174"/>
    </location>
</feature>
<dbReference type="Proteomes" id="UP001500013">
    <property type="component" value="Unassembled WGS sequence"/>
</dbReference>
<gene>
    <name evidence="2" type="ORF">GCM10009817_12200</name>
</gene>
<dbReference type="PROSITE" id="PS51186">
    <property type="entry name" value="GNAT"/>
    <property type="match status" value="1"/>
</dbReference>
<dbReference type="InterPro" id="IPR000182">
    <property type="entry name" value="GNAT_dom"/>
</dbReference>
<evidence type="ECO:0000259" key="1">
    <source>
        <dbReference type="PROSITE" id="PS51186"/>
    </source>
</evidence>
<dbReference type="PANTHER" id="PTHR43792">
    <property type="entry name" value="GNAT FAMILY, PUTATIVE (AFU_ORTHOLOGUE AFUA_3G00765)-RELATED-RELATED"/>
    <property type="match status" value="1"/>
</dbReference>
<proteinExistence type="predicted"/>
<dbReference type="RefSeq" id="WP_344059434.1">
    <property type="nucleotide sequence ID" value="NZ_BAAAPU010000003.1"/>
</dbReference>
<comment type="caution">
    <text evidence="2">The sequence shown here is derived from an EMBL/GenBank/DDBJ whole genome shotgun (WGS) entry which is preliminary data.</text>
</comment>
<dbReference type="SUPFAM" id="SSF55729">
    <property type="entry name" value="Acyl-CoA N-acyltransferases (Nat)"/>
    <property type="match status" value="1"/>
</dbReference>
<evidence type="ECO:0000313" key="3">
    <source>
        <dbReference type="Proteomes" id="UP001500013"/>
    </source>
</evidence>
<evidence type="ECO:0000313" key="2">
    <source>
        <dbReference type="EMBL" id="GAA1973546.1"/>
    </source>
</evidence>
<keyword evidence="3" id="KW-1185">Reference proteome</keyword>